<dbReference type="InterPro" id="IPR003607">
    <property type="entry name" value="HD/PDEase_dom"/>
</dbReference>
<evidence type="ECO:0000259" key="1">
    <source>
        <dbReference type="Pfam" id="PF01966"/>
    </source>
</evidence>
<dbReference type="EMBL" id="VOGB01000004">
    <property type="protein sequence ID" value="MQM72891.1"/>
    <property type="molecule type" value="Genomic_DNA"/>
</dbReference>
<feature type="domain" description="HD" evidence="1">
    <location>
        <begin position="41"/>
        <end position="147"/>
    </location>
</feature>
<name>A0A6L5GRK4_9FIRM</name>
<accession>A0A6L5GRK4</accession>
<evidence type="ECO:0000313" key="2">
    <source>
        <dbReference type="EMBL" id="MQM72891.1"/>
    </source>
</evidence>
<dbReference type="GO" id="GO:0016787">
    <property type="term" value="F:hydrolase activity"/>
    <property type="evidence" value="ECO:0007669"/>
    <property type="project" value="UniProtKB-KW"/>
</dbReference>
<dbReference type="Pfam" id="PF01966">
    <property type="entry name" value="HD"/>
    <property type="match status" value="1"/>
</dbReference>
<sequence length="174" mass="20587">MKSIREKKYFNQFYSITSDIINDSKFQTLKQQRHHGNELGRYAHCVRVAYYAYVIARKMHLDSLSTARGALLHDYYFEDWRKVEHNEHGIDRIRNMHAVAHPKRALKNAEKDYHLNKKEENMILRHMFPVTVTPPKYAESWIVSLVDKGVATCEFVHSFKMSWTQHHSSQPANV</sequence>
<organism evidence="2 3">
    <name type="scientific">Candidatus Pseudoramibacter fermentans</name>
    <dbReference type="NCBI Taxonomy" id="2594427"/>
    <lineage>
        <taxon>Bacteria</taxon>
        <taxon>Bacillati</taxon>
        <taxon>Bacillota</taxon>
        <taxon>Clostridia</taxon>
        <taxon>Eubacteriales</taxon>
        <taxon>Eubacteriaceae</taxon>
        <taxon>Pseudoramibacter</taxon>
    </lineage>
</organism>
<protein>
    <submittedName>
        <fullName evidence="2">Phosphohydrolase</fullName>
    </submittedName>
</protein>
<dbReference type="SUPFAM" id="SSF109604">
    <property type="entry name" value="HD-domain/PDEase-like"/>
    <property type="match status" value="1"/>
</dbReference>
<dbReference type="Proteomes" id="UP000473648">
    <property type="component" value="Unassembled WGS sequence"/>
</dbReference>
<comment type="caution">
    <text evidence="2">The sequence shown here is derived from an EMBL/GenBank/DDBJ whole genome shotgun (WGS) entry which is preliminary data.</text>
</comment>
<dbReference type="InterPro" id="IPR006674">
    <property type="entry name" value="HD_domain"/>
</dbReference>
<keyword evidence="3" id="KW-1185">Reference proteome</keyword>
<proteinExistence type="predicted"/>
<dbReference type="Gene3D" id="1.10.3210.10">
    <property type="entry name" value="Hypothetical protein af1432"/>
    <property type="match status" value="1"/>
</dbReference>
<dbReference type="AlphaFoldDB" id="A0A6L5GRK4"/>
<gene>
    <name evidence="2" type="ORF">FRC53_05615</name>
</gene>
<reference evidence="2" key="1">
    <citation type="journal article" date="2020" name="Appl. Environ. Microbiol.">
        <title>Medium-Chain Fatty Acid Synthesis by 'Candidatus Weimeria bifida' gen. nov., sp. nov., and 'Candidatus Pseudoramibacter fermentans' sp. nov.</title>
        <authorList>
            <person name="Scarborough M.J."/>
            <person name="Myers K.S."/>
            <person name="Donohue T.J."/>
            <person name="Noguera D.R."/>
        </authorList>
    </citation>
    <scope>NUCLEOTIDE SEQUENCE</scope>
    <source>
        <strain evidence="2">EUB1.1</strain>
    </source>
</reference>
<evidence type="ECO:0000313" key="3">
    <source>
        <dbReference type="Proteomes" id="UP000473648"/>
    </source>
</evidence>
<dbReference type="CDD" id="cd00077">
    <property type="entry name" value="HDc"/>
    <property type="match status" value="1"/>
</dbReference>